<dbReference type="GO" id="GO:0006882">
    <property type="term" value="P:intracellular zinc ion homeostasis"/>
    <property type="evidence" value="ECO:0007669"/>
    <property type="project" value="TreeGrafter"/>
</dbReference>
<comment type="subcellular location">
    <subcellularLocation>
        <location evidence="1">Membrane</location>
        <topology evidence="1">Multi-pass membrane protein</topology>
    </subcellularLocation>
</comment>
<evidence type="ECO:0000256" key="5">
    <source>
        <dbReference type="ARBA" id="ARBA00022989"/>
    </source>
</evidence>
<dbReference type="Pfam" id="PF01545">
    <property type="entry name" value="Cation_efflux"/>
    <property type="match status" value="1"/>
</dbReference>
<dbReference type="EMBL" id="MGAV01000004">
    <property type="protein sequence ID" value="OGK55429.1"/>
    <property type="molecule type" value="Genomic_DNA"/>
</dbReference>
<feature type="transmembrane region" description="Helical" evidence="7">
    <location>
        <begin position="179"/>
        <end position="196"/>
    </location>
</feature>
<keyword evidence="6 7" id="KW-0472">Membrane</keyword>
<feature type="transmembrane region" description="Helical" evidence="7">
    <location>
        <begin position="111"/>
        <end position="130"/>
    </location>
</feature>
<dbReference type="GO" id="GO:0015086">
    <property type="term" value="F:cadmium ion transmembrane transporter activity"/>
    <property type="evidence" value="ECO:0007669"/>
    <property type="project" value="TreeGrafter"/>
</dbReference>
<gene>
    <name evidence="10" type="ORF">A3H78_06055</name>
</gene>
<feature type="transmembrane region" description="Helical" evidence="7">
    <location>
        <begin position="81"/>
        <end position="99"/>
    </location>
</feature>
<dbReference type="PANTHER" id="PTHR43840">
    <property type="entry name" value="MITOCHONDRIAL METAL TRANSPORTER 1-RELATED"/>
    <property type="match status" value="1"/>
</dbReference>
<evidence type="ECO:0000256" key="2">
    <source>
        <dbReference type="ARBA" id="ARBA00008114"/>
    </source>
</evidence>
<dbReference type="NCBIfam" id="TIGR01297">
    <property type="entry name" value="CDF"/>
    <property type="match status" value="1"/>
</dbReference>
<feature type="domain" description="Cation efflux protein cytoplasmic" evidence="9">
    <location>
        <begin position="212"/>
        <end position="285"/>
    </location>
</feature>
<dbReference type="InterPro" id="IPR002524">
    <property type="entry name" value="Cation_efflux"/>
</dbReference>
<dbReference type="SUPFAM" id="SSF161111">
    <property type="entry name" value="Cation efflux protein transmembrane domain-like"/>
    <property type="match status" value="1"/>
</dbReference>
<keyword evidence="3" id="KW-0813">Transport</keyword>
<dbReference type="InterPro" id="IPR058533">
    <property type="entry name" value="Cation_efflux_TM"/>
</dbReference>
<keyword evidence="5 7" id="KW-1133">Transmembrane helix</keyword>
<evidence type="ECO:0000313" key="11">
    <source>
        <dbReference type="Proteomes" id="UP000177418"/>
    </source>
</evidence>
<dbReference type="GO" id="GO:0015341">
    <property type="term" value="F:zinc efflux antiporter activity"/>
    <property type="evidence" value="ECO:0007669"/>
    <property type="project" value="TreeGrafter"/>
</dbReference>
<dbReference type="InterPro" id="IPR027469">
    <property type="entry name" value="Cation_efflux_TMD_sf"/>
</dbReference>
<dbReference type="InterPro" id="IPR036837">
    <property type="entry name" value="Cation_efflux_CTD_sf"/>
</dbReference>
<evidence type="ECO:0000256" key="3">
    <source>
        <dbReference type="ARBA" id="ARBA00022448"/>
    </source>
</evidence>
<dbReference type="GO" id="GO:0015093">
    <property type="term" value="F:ferrous iron transmembrane transporter activity"/>
    <property type="evidence" value="ECO:0007669"/>
    <property type="project" value="TreeGrafter"/>
</dbReference>
<dbReference type="AlphaFoldDB" id="A0A1F7JII7"/>
<evidence type="ECO:0000256" key="1">
    <source>
        <dbReference type="ARBA" id="ARBA00004141"/>
    </source>
</evidence>
<feature type="domain" description="Cation efflux protein transmembrane" evidence="8">
    <location>
        <begin position="11"/>
        <end position="201"/>
    </location>
</feature>
<accession>A0A1F7JII7</accession>
<dbReference type="Proteomes" id="UP000177418">
    <property type="component" value="Unassembled WGS sequence"/>
</dbReference>
<evidence type="ECO:0000259" key="8">
    <source>
        <dbReference type="Pfam" id="PF01545"/>
    </source>
</evidence>
<protein>
    <submittedName>
        <fullName evidence="10">Transporter</fullName>
    </submittedName>
</protein>
<dbReference type="GO" id="GO:0005886">
    <property type="term" value="C:plasma membrane"/>
    <property type="evidence" value="ECO:0007669"/>
    <property type="project" value="TreeGrafter"/>
</dbReference>
<organism evidence="10 11">
    <name type="scientific">Candidatus Roizmanbacteria bacterium RIFCSPLOWO2_02_FULL_36_11</name>
    <dbReference type="NCBI Taxonomy" id="1802071"/>
    <lineage>
        <taxon>Bacteria</taxon>
        <taxon>Candidatus Roizmaniibacteriota</taxon>
    </lineage>
</organism>
<comment type="caution">
    <text evidence="10">The sequence shown here is derived from an EMBL/GenBank/DDBJ whole genome shotgun (WGS) entry which is preliminary data.</text>
</comment>
<dbReference type="Gene3D" id="3.30.70.1350">
    <property type="entry name" value="Cation efflux protein, cytoplasmic domain"/>
    <property type="match status" value="1"/>
</dbReference>
<evidence type="ECO:0000313" key="10">
    <source>
        <dbReference type="EMBL" id="OGK55429.1"/>
    </source>
</evidence>
<name>A0A1F7JII7_9BACT</name>
<evidence type="ECO:0000256" key="6">
    <source>
        <dbReference type="ARBA" id="ARBA00023136"/>
    </source>
</evidence>
<keyword evidence="4 7" id="KW-0812">Transmembrane</keyword>
<feature type="transmembrane region" description="Helical" evidence="7">
    <location>
        <begin position="151"/>
        <end position="173"/>
    </location>
</feature>
<proteinExistence type="inferred from homology"/>
<dbReference type="SUPFAM" id="SSF160240">
    <property type="entry name" value="Cation efflux protein cytoplasmic domain-like"/>
    <property type="match status" value="1"/>
</dbReference>
<sequence length="297" mass="32558">MESKSLTKFALLSIFAAIVTISLKTLAFTLTGSVGLLSDALESIVNLVAAIIALLMLKIAEKPADENHMYGHTKAEYFSSIIEGLFILIAAISIIVTAGNRMLHPRFIEQIYLGLFISGVASIINLIVALKLIKVGKDHSSITLEADGHHLLTDVWTSVGVVIGLIAVVITKINILDPIIAILVGINIIITGYKIIKRSALGFMDTAIDAKSTDLIKKIFQSYIHKGIEFHGLRTRQSASRKFVSFHVLVPGSWTVQKGHDLLEKIEKEIRDSVPKTIVFTHLEPIEDPKSMDDNIL</sequence>
<dbReference type="Gene3D" id="1.20.1510.10">
    <property type="entry name" value="Cation efflux protein transmembrane domain"/>
    <property type="match status" value="1"/>
</dbReference>
<evidence type="ECO:0000256" key="7">
    <source>
        <dbReference type="SAM" id="Phobius"/>
    </source>
</evidence>
<evidence type="ECO:0000259" key="9">
    <source>
        <dbReference type="Pfam" id="PF16916"/>
    </source>
</evidence>
<reference evidence="10 11" key="1">
    <citation type="journal article" date="2016" name="Nat. Commun.">
        <title>Thousands of microbial genomes shed light on interconnected biogeochemical processes in an aquifer system.</title>
        <authorList>
            <person name="Anantharaman K."/>
            <person name="Brown C.T."/>
            <person name="Hug L.A."/>
            <person name="Sharon I."/>
            <person name="Castelle C.J."/>
            <person name="Probst A.J."/>
            <person name="Thomas B.C."/>
            <person name="Singh A."/>
            <person name="Wilkins M.J."/>
            <person name="Karaoz U."/>
            <person name="Brodie E.L."/>
            <person name="Williams K.H."/>
            <person name="Hubbard S.S."/>
            <person name="Banfield J.F."/>
        </authorList>
    </citation>
    <scope>NUCLEOTIDE SEQUENCE [LARGE SCALE GENOMIC DNA]</scope>
</reference>
<evidence type="ECO:0000256" key="4">
    <source>
        <dbReference type="ARBA" id="ARBA00022692"/>
    </source>
</evidence>
<dbReference type="PANTHER" id="PTHR43840:SF15">
    <property type="entry name" value="MITOCHONDRIAL METAL TRANSPORTER 1-RELATED"/>
    <property type="match status" value="1"/>
</dbReference>
<dbReference type="InterPro" id="IPR050291">
    <property type="entry name" value="CDF_Transporter"/>
</dbReference>
<dbReference type="Pfam" id="PF16916">
    <property type="entry name" value="ZT_dimer"/>
    <property type="match status" value="1"/>
</dbReference>
<dbReference type="InterPro" id="IPR027470">
    <property type="entry name" value="Cation_efflux_CTD"/>
</dbReference>
<comment type="similarity">
    <text evidence="2">Belongs to the cation diffusion facilitator (CDF) transporter (TC 2.A.4) family.</text>
</comment>
<feature type="transmembrane region" description="Helical" evidence="7">
    <location>
        <begin position="43"/>
        <end position="60"/>
    </location>
</feature>